<sequence>MTSGTMDPELFRIKWNLFVCFFFALELLLGKRRKVSRNSRTTYEATLLSANLPSTTILAKDQVLQNHTKDTLRNTMVASVSQEGAKCEMIVTPFAGQLEEIDKALFEYRYSKQTQQHQYVNNNKFGAHVGQRSQQRHNNQLHQHQHQHQHQHGQGQHLSRQFMNQQSYQLPYVQKHQHVMMASPSPSPVTHQQQQYGNLNQQMMVHQHMHQQVVPQQVHQISMAQPQQQPVYGMGAHSVVAQSPDSFLEGVGGSLYSTTSNNNKLDGFSLNLSSSISSGAGSTSSYSSAEYEMQNKISNVGYPSTILESSTESNSNNSFKVSQDGTARPNEFNVVNEGNVFENFNTVTNNSNRGWLNIWGSDMSVWG</sequence>
<evidence type="ECO:0000313" key="3">
    <source>
        <dbReference type="EMBL" id="ONH67230.1"/>
    </source>
</evidence>
<name>A0A1V2L659_CYBFA</name>
<keyword evidence="2" id="KW-1133">Transmembrane helix</keyword>
<dbReference type="OMA" id="GWLNIWG"/>
<reference evidence="4" key="1">
    <citation type="journal article" date="2017" name="Genome Announc.">
        <title>Genome sequences of Cyberlindnera fabianii 65, Pichia kudriavzevii 129, and Saccharomyces cerevisiae 131 isolated from fermented masau fruits in Zimbabwe.</title>
        <authorList>
            <person name="van Rijswijck I.M.H."/>
            <person name="Derks M.F.L."/>
            <person name="Abee T."/>
            <person name="de Ridder D."/>
            <person name="Smid E.J."/>
        </authorList>
    </citation>
    <scope>NUCLEOTIDE SEQUENCE [LARGE SCALE GENOMIC DNA]</scope>
    <source>
        <strain evidence="4">65</strain>
    </source>
</reference>
<dbReference type="AlphaFoldDB" id="A0A1V2L659"/>
<proteinExistence type="predicted"/>
<keyword evidence="2" id="KW-0812">Transmembrane</keyword>
<dbReference type="Proteomes" id="UP000189513">
    <property type="component" value="Unassembled WGS sequence"/>
</dbReference>
<evidence type="ECO:0000256" key="1">
    <source>
        <dbReference type="SAM" id="MobiDB-lite"/>
    </source>
</evidence>
<keyword evidence="4" id="KW-1185">Reference proteome</keyword>
<accession>A0A1V2L659</accession>
<evidence type="ECO:0000256" key="2">
    <source>
        <dbReference type="SAM" id="Phobius"/>
    </source>
</evidence>
<feature type="transmembrane region" description="Helical" evidence="2">
    <location>
        <begin position="12"/>
        <end position="30"/>
    </location>
</feature>
<dbReference type="EMBL" id="MPUK01000005">
    <property type="protein sequence ID" value="ONH67230.1"/>
    <property type="molecule type" value="Genomic_DNA"/>
</dbReference>
<gene>
    <name evidence="3" type="ORF">BON22_2890</name>
</gene>
<feature type="region of interest" description="Disordered" evidence="1">
    <location>
        <begin position="129"/>
        <end position="160"/>
    </location>
</feature>
<evidence type="ECO:0000313" key="4">
    <source>
        <dbReference type="Proteomes" id="UP000189513"/>
    </source>
</evidence>
<organism evidence="3 4">
    <name type="scientific">Cyberlindnera fabianii</name>
    <name type="common">Yeast</name>
    <name type="synonym">Hansenula fabianii</name>
    <dbReference type="NCBI Taxonomy" id="36022"/>
    <lineage>
        <taxon>Eukaryota</taxon>
        <taxon>Fungi</taxon>
        <taxon>Dikarya</taxon>
        <taxon>Ascomycota</taxon>
        <taxon>Saccharomycotina</taxon>
        <taxon>Saccharomycetes</taxon>
        <taxon>Phaffomycetales</taxon>
        <taxon>Phaffomycetaceae</taxon>
        <taxon>Cyberlindnera</taxon>
    </lineage>
</organism>
<protein>
    <submittedName>
        <fullName evidence="3">Uncharacterized protein</fullName>
    </submittedName>
</protein>
<feature type="compositionally biased region" description="Low complexity" evidence="1">
    <location>
        <begin position="131"/>
        <end position="142"/>
    </location>
</feature>
<dbReference type="VEuPathDB" id="FungiDB:BON22_2890"/>
<comment type="caution">
    <text evidence="3">The sequence shown here is derived from an EMBL/GenBank/DDBJ whole genome shotgun (WGS) entry which is preliminary data.</text>
</comment>
<keyword evidence="2" id="KW-0472">Membrane</keyword>